<dbReference type="InterPro" id="IPR002053">
    <property type="entry name" value="Glyco_hydro_25"/>
</dbReference>
<dbReference type="GO" id="GO:0016998">
    <property type="term" value="P:cell wall macromolecule catabolic process"/>
    <property type="evidence" value="ECO:0007669"/>
    <property type="project" value="InterPro"/>
</dbReference>
<evidence type="ECO:0000256" key="2">
    <source>
        <dbReference type="ARBA" id="ARBA00022801"/>
    </source>
</evidence>
<dbReference type="OrthoDB" id="9802228at2"/>
<dbReference type="GO" id="GO:0016052">
    <property type="term" value="P:carbohydrate catabolic process"/>
    <property type="evidence" value="ECO:0007669"/>
    <property type="project" value="TreeGrafter"/>
</dbReference>
<dbReference type="PANTHER" id="PTHR34135:SF2">
    <property type="entry name" value="LYSOZYME"/>
    <property type="match status" value="1"/>
</dbReference>
<name>A0A9X4P1S2_9BURK</name>
<dbReference type="GO" id="GO:0003796">
    <property type="term" value="F:lysozyme activity"/>
    <property type="evidence" value="ECO:0007669"/>
    <property type="project" value="InterPro"/>
</dbReference>
<dbReference type="PROSITE" id="PS51904">
    <property type="entry name" value="GLYCOSYL_HYDROL_F25_2"/>
    <property type="match status" value="1"/>
</dbReference>
<accession>A0A9X4P1S2</accession>
<evidence type="ECO:0000313" key="4">
    <source>
        <dbReference type="EMBL" id="MDG5974503.1"/>
    </source>
</evidence>
<keyword evidence="2" id="KW-0378">Hydrolase</keyword>
<proteinExistence type="inferred from homology"/>
<dbReference type="Proteomes" id="UP001152876">
    <property type="component" value="Unassembled WGS sequence"/>
</dbReference>
<protein>
    <submittedName>
        <fullName evidence="4">Lysozyme</fullName>
    </submittedName>
</protein>
<comment type="similarity">
    <text evidence="1">Belongs to the glycosyl hydrolase 25 family.</text>
</comment>
<comment type="caution">
    <text evidence="4">The sequence shown here is derived from an EMBL/GenBank/DDBJ whole genome shotgun (WGS) entry which is preliminary data.</text>
</comment>
<dbReference type="GO" id="GO:0009253">
    <property type="term" value="P:peptidoglycan catabolic process"/>
    <property type="evidence" value="ECO:0007669"/>
    <property type="project" value="InterPro"/>
</dbReference>
<dbReference type="RefSeq" id="WP_068173313.1">
    <property type="nucleotide sequence ID" value="NZ_AOGK01000003.1"/>
</dbReference>
<dbReference type="Gene3D" id="3.20.20.80">
    <property type="entry name" value="Glycosidases"/>
    <property type="match status" value="1"/>
</dbReference>
<keyword evidence="5" id="KW-1185">Reference proteome</keyword>
<dbReference type="EMBL" id="AOGK01000003">
    <property type="protein sequence ID" value="MDG5974503.1"/>
    <property type="molecule type" value="Genomic_DNA"/>
</dbReference>
<dbReference type="PANTHER" id="PTHR34135">
    <property type="entry name" value="LYSOZYME"/>
    <property type="match status" value="1"/>
</dbReference>
<evidence type="ECO:0000256" key="1">
    <source>
        <dbReference type="ARBA" id="ARBA00010646"/>
    </source>
</evidence>
<keyword evidence="3" id="KW-0326">Glycosidase</keyword>
<evidence type="ECO:0000256" key="3">
    <source>
        <dbReference type="ARBA" id="ARBA00023295"/>
    </source>
</evidence>
<dbReference type="InterPro" id="IPR018077">
    <property type="entry name" value="Glyco_hydro_fam25_subgr"/>
</dbReference>
<evidence type="ECO:0000313" key="5">
    <source>
        <dbReference type="Proteomes" id="UP001152876"/>
    </source>
</evidence>
<dbReference type="SMART" id="SM00641">
    <property type="entry name" value="Glyco_25"/>
    <property type="match status" value="1"/>
</dbReference>
<sequence length="265" mass="28487">MNPHALHPQRHTTLLRLSTLLLLAALSACEPRTPTVAEPVSAPVAPAAPAPQPAAPAPAPVSTTDVVEGVDLSNWQGGAVNFEQIKQAGKHFVFVKSSEGATVVDPDHARNVQQARAAGLAVGSYHFYESDDTPQAQFSNFSAQLSLKPGDLPPVVDIERLSKGDTQALAPALQQFLGLLEQQYGVKPILYSGEHFADEYLSVFADYPLWLAEYNSQASPQLPKGWARWTFWQHSQNGNVAGVPGPVDLNRFNGGPAQLQALTVR</sequence>
<gene>
    <name evidence="4" type="ORF">H010_04522</name>
</gene>
<organism evidence="4 5">
    <name type="scientific">Hydrogenophaga taeniospiralis CCUG 15921</name>
    <dbReference type="NCBI Taxonomy" id="1281780"/>
    <lineage>
        <taxon>Bacteria</taxon>
        <taxon>Pseudomonadati</taxon>
        <taxon>Pseudomonadota</taxon>
        <taxon>Betaproteobacteria</taxon>
        <taxon>Burkholderiales</taxon>
        <taxon>Comamonadaceae</taxon>
        <taxon>Hydrogenophaga</taxon>
    </lineage>
</organism>
<dbReference type="InterPro" id="IPR017853">
    <property type="entry name" value="GH"/>
</dbReference>
<reference evidence="4" key="1">
    <citation type="submission" date="2013-01" db="EMBL/GenBank/DDBJ databases">
        <title>Genome draft of Hydrogenophaga taeniospiralis 2K1.</title>
        <authorList>
            <person name="Gomila M."/>
            <person name="Lalucat J."/>
        </authorList>
    </citation>
    <scope>NUCLEOTIDE SEQUENCE</scope>
    <source>
        <strain evidence="4">CCUG 15921</strain>
    </source>
</reference>
<dbReference type="SUPFAM" id="SSF51445">
    <property type="entry name" value="(Trans)glycosidases"/>
    <property type="match status" value="1"/>
</dbReference>
<dbReference type="AlphaFoldDB" id="A0A9X4P1S2"/>
<dbReference type="Pfam" id="PF01183">
    <property type="entry name" value="Glyco_hydro_25"/>
    <property type="match status" value="1"/>
</dbReference>